<dbReference type="Proteomes" id="UP000236161">
    <property type="component" value="Unassembled WGS sequence"/>
</dbReference>
<evidence type="ECO:0000313" key="3">
    <source>
        <dbReference type="Proteomes" id="UP000236161"/>
    </source>
</evidence>
<reference evidence="2 3" key="1">
    <citation type="journal article" date="2017" name="Nature">
        <title>The Apostasia genome and the evolution of orchids.</title>
        <authorList>
            <person name="Zhang G.Q."/>
            <person name="Liu K.W."/>
            <person name="Li Z."/>
            <person name="Lohaus R."/>
            <person name="Hsiao Y.Y."/>
            <person name="Niu S.C."/>
            <person name="Wang J.Y."/>
            <person name="Lin Y.C."/>
            <person name="Xu Q."/>
            <person name="Chen L.J."/>
            <person name="Yoshida K."/>
            <person name="Fujiwara S."/>
            <person name="Wang Z.W."/>
            <person name="Zhang Y.Q."/>
            <person name="Mitsuda N."/>
            <person name="Wang M."/>
            <person name="Liu G.H."/>
            <person name="Pecoraro L."/>
            <person name="Huang H.X."/>
            <person name="Xiao X.J."/>
            <person name="Lin M."/>
            <person name="Wu X.Y."/>
            <person name="Wu W.L."/>
            <person name="Chen Y.Y."/>
            <person name="Chang S.B."/>
            <person name="Sakamoto S."/>
            <person name="Ohme-Takagi M."/>
            <person name="Yagi M."/>
            <person name="Zeng S.J."/>
            <person name="Shen C.Y."/>
            <person name="Yeh C.M."/>
            <person name="Luo Y.B."/>
            <person name="Tsai W.C."/>
            <person name="Van de Peer Y."/>
            <person name="Liu Z.J."/>
        </authorList>
    </citation>
    <scope>NUCLEOTIDE SEQUENCE [LARGE SCALE GENOMIC DNA]</scope>
    <source>
        <strain evidence="3">cv. Shenzhen</strain>
        <tissue evidence="2">Stem</tissue>
    </source>
</reference>
<evidence type="ECO:0000256" key="1">
    <source>
        <dbReference type="SAM" id="MobiDB-lite"/>
    </source>
</evidence>
<feature type="compositionally biased region" description="Basic and acidic residues" evidence="1">
    <location>
        <begin position="1"/>
        <end position="36"/>
    </location>
</feature>
<organism evidence="2 3">
    <name type="scientific">Apostasia shenzhenica</name>
    <dbReference type="NCBI Taxonomy" id="1088818"/>
    <lineage>
        <taxon>Eukaryota</taxon>
        <taxon>Viridiplantae</taxon>
        <taxon>Streptophyta</taxon>
        <taxon>Embryophyta</taxon>
        <taxon>Tracheophyta</taxon>
        <taxon>Spermatophyta</taxon>
        <taxon>Magnoliopsida</taxon>
        <taxon>Liliopsida</taxon>
        <taxon>Asparagales</taxon>
        <taxon>Orchidaceae</taxon>
        <taxon>Apostasioideae</taxon>
        <taxon>Apostasia</taxon>
    </lineage>
</organism>
<protein>
    <submittedName>
        <fullName evidence="2">Uncharacterized protein</fullName>
    </submittedName>
</protein>
<sequence>MKSLMKEKKNKERKKEKLQTNEAQRKRCIQSKERKTTRSTHRRRKRKRDVKRSYLLGQRTLDPARALRSKRIREAGDLRSRAERWGR</sequence>
<evidence type="ECO:0000313" key="2">
    <source>
        <dbReference type="EMBL" id="PKA49341.1"/>
    </source>
</evidence>
<feature type="region of interest" description="Disordered" evidence="1">
    <location>
        <begin position="1"/>
        <end position="57"/>
    </location>
</feature>
<dbReference type="AlphaFoldDB" id="A0A2I0A1C3"/>
<feature type="compositionally biased region" description="Basic residues" evidence="1">
    <location>
        <begin position="37"/>
        <end position="50"/>
    </location>
</feature>
<accession>A0A2I0A1C3</accession>
<proteinExistence type="predicted"/>
<gene>
    <name evidence="2" type="ORF">AXF42_Ash014243</name>
</gene>
<dbReference type="EMBL" id="KZ452039">
    <property type="protein sequence ID" value="PKA49341.1"/>
    <property type="molecule type" value="Genomic_DNA"/>
</dbReference>
<name>A0A2I0A1C3_9ASPA</name>
<keyword evidence="3" id="KW-1185">Reference proteome</keyword>